<gene>
    <name evidence="2" type="ORF">DPMN_189883</name>
</gene>
<evidence type="ECO:0000256" key="1">
    <source>
        <dbReference type="SAM" id="MobiDB-lite"/>
    </source>
</evidence>
<reference evidence="2" key="1">
    <citation type="journal article" date="2019" name="bioRxiv">
        <title>The Genome of the Zebra Mussel, Dreissena polymorpha: A Resource for Invasive Species Research.</title>
        <authorList>
            <person name="McCartney M.A."/>
            <person name="Auch B."/>
            <person name="Kono T."/>
            <person name="Mallez S."/>
            <person name="Zhang Y."/>
            <person name="Obille A."/>
            <person name="Becker A."/>
            <person name="Abrahante J.E."/>
            <person name="Garbe J."/>
            <person name="Badalamenti J.P."/>
            <person name="Herman A."/>
            <person name="Mangelson H."/>
            <person name="Liachko I."/>
            <person name="Sullivan S."/>
            <person name="Sone E.D."/>
            <person name="Koren S."/>
            <person name="Silverstein K.A.T."/>
            <person name="Beckman K.B."/>
            <person name="Gohl D.M."/>
        </authorList>
    </citation>
    <scope>NUCLEOTIDE SEQUENCE</scope>
    <source>
        <strain evidence="2">Duluth1</strain>
        <tissue evidence="2">Whole animal</tissue>
    </source>
</reference>
<accession>A0A9D4DWA2</accession>
<protein>
    <submittedName>
        <fullName evidence="2">Uncharacterized protein</fullName>
    </submittedName>
</protein>
<organism evidence="2 3">
    <name type="scientific">Dreissena polymorpha</name>
    <name type="common">Zebra mussel</name>
    <name type="synonym">Mytilus polymorpha</name>
    <dbReference type="NCBI Taxonomy" id="45954"/>
    <lineage>
        <taxon>Eukaryota</taxon>
        <taxon>Metazoa</taxon>
        <taxon>Spiralia</taxon>
        <taxon>Lophotrochozoa</taxon>
        <taxon>Mollusca</taxon>
        <taxon>Bivalvia</taxon>
        <taxon>Autobranchia</taxon>
        <taxon>Heteroconchia</taxon>
        <taxon>Euheterodonta</taxon>
        <taxon>Imparidentia</taxon>
        <taxon>Neoheterodontei</taxon>
        <taxon>Myida</taxon>
        <taxon>Dreissenoidea</taxon>
        <taxon>Dreissenidae</taxon>
        <taxon>Dreissena</taxon>
    </lineage>
</organism>
<reference evidence="2" key="2">
    <citation type="submission" date="2020-11" db="EMBL/GenBank/DDBJ databases">
        <authorList>
            <person name="McCartney M.A."/>
            <person name="Auch B."/>
            <person name="Kono T."/>
            <person name="Mallez S."/>
            <person name="Becker A."/>
            <person name="Gohl D.M."/>
            <person name="Silverstein K.A.T."/>
            <person name="Koren S."/>
            <person name="Bechman K.B."/>
            <person name="Herman A."/>
            <person name="Abrahante J.E."/>
            <person name="Garbe J."/>
        </authorList>
    </citation>
    <scope>NUCLEOTIDE SEQUENCE</scope>
    <source>
        <strain evidence="2">Duluth1</strain>
        <tissue evidence="2">Whole animal</tissue>
    </source>
</reference>
<dbReference type="AlphaFoldDB" id="A0A9D4DWA2"/>
<dbReference type="Proteomes" id="UP000828390">
    <property type="component" value="Unassembled WGS sequence"/>
</dbReference>
<comment type="caution">
    <text evidence="2">The sequence shown here is derived from an EMBL/GenBank/DDBJ whole genome shotgun (WGS) entry which is preliminary data.</text>
</comment>
<feature type="region of interest" description="Disordered" evidence="1">
    <location>
        <begin position="1"/>
        <end position="22"/>
    </location>
</feature>
<evidence type="ECO:0000313" key="2">
    <source>
        <dbReference type="EMBL" id="KAH3755194.1"/>
    </source>
</evidence>
<sequence>MGYSPNPPHHLNGPGASKKNSVESTATAYTLLKNSPEIRSAWCSLPVCPASCRCQDFKTVTAAGACAATRNCFRRIH</sequence>
<keyword evidence="3" id="KW-1185">Reference proteome</keyword>
<proteinExistence type="predicted"/>
<name>A0A9D4DWA2_DREPO</name>
<dbReference type="EMBL" id="JAIWYP010000010">
    <property type="protein sequence ID" value="KAH3755194.1"/>
    <property type="molecule type" value="Genomic_DNA"/>
</dbReference>
<evidence type="ECO:0000313" key="3">
    <source>
        <dbReference type="Proteomes" id="UP000828390"/>
    </source>
</evidence>